<dbReference type="RefSeq" id="WP_349144979.1">
    <property type="nucleotide sequence ID" value="NZ_JBBMFC010000029.1"/>
</dbReference>
<dbReference type="EMBL" id="JBBMFC010000029">
    <property type="protein sequence ID" value="MEQ2579823.1"/>
    <property type="molecule type" value="Genomic_DNA"/>
</dbReference>
<comment type="subcellular location">
    <subcellularLocation>
        <location evidence="1">Membrane</location>
        <topology evidence="1">Multi-pass membrane protein</topology>
    </subcellularLocation>
</comment>
<evidence type="ECO:0000313" key="8">
    <source>
        <dbReference type="Proteomes" id="UP001470288"/>
    </source>
</evidence>
<dbReference type="InterPro" id="IPR014227">
    <property type="entry name" value="YtvI-like"/>
</dbReference>
<feature type="transmembrane region" description="Helical" evidence="6">
    <location>
        <begin position="177"/>
        <end position="196"/>
    </location>
</feature>
<feature type="transmembrane region" description="Helical" evidence="6">
    <location>
        <begin position="283"/>
        <end position="305"/>
    </location>
</feature>
<evidence type="ECO:0000256" key="5">
    <source>
        <dbReference type="ARBA" id="ARBA00023136"/>
    </source>
</evidence>
<dbReference type="Proteomes" id="UP001470288">
    <property type="component" value="Unassembled WGS sequence"/>
</dbReference>
<proteinExistence type="inferred from homology"/>
<accession>A0ABV1I4I9</accession>
<name>A0ABV1I4I9_9FIRM</name>
<gene>
    <name evidence="7" type="primary">ytvI</name>
    <name evidence="7" type="ORF">WMO62_13495</name>
</gene>
<evidence type="ECO:0000256" key="2">
    <source>
        <dbReference type="ARBA" id="ARBA00009773"/>
    </source>
</evidence>
<sequence length="384" mass="42328">MSEDAHKTTEGAVLIKRIGRNVLNVGIFLAEVLFLILAGPALLKFFMPVVLGWLIACIANPLVKFLEKRLHIVRKHSSFVVILGAILLIVLGCYYGITALFYEGAKIVERFPAYYATLLDSLNHLGDQLQQMVGRMSPEMSDKIEQLTDLITSNLGQIAGSLGSITVGAAGNVAKNIPSILISFLFTLLFAYFFIAQRDRIQKMARKLVPTDTAEQLKLVWNRLTYALGGYFRAQFKIMGIVGIILFVGFLVMRIEYAVFLALIIAVLDFLPMLGTGTVMIPWALYLVLCGNLPLAAGLVILYAVTQVTRQLIQPKMVSDSIGIDTLTTLVFMFIGWRAAGLIGMIVAVPVGLIILKLSEAGAFDHILKSIKELREDIHTLRRG</sequence>
<comment type="caution">
    <text evidence="7">The sequence shown here is derived from an EMBL/GenBank/DDBJ whole genome shotgun (WGS) entry which is preliminary data.</text>
</comment>
<feature type="transmembrane region" description="Helical" evidence="6">
    <location>
        <begin position="238"/>
        <end position="271"/>
    </location>
</feature>
<feature type="transmembrane region" description="Helical" evidence="6">
    <location>
        <begin position="341"/>
        <end position="359"/>
    </location>
</feature>
<feature type="transmembrane region" description="Helical" evidence="6">
    <location>
        <begin position="45"/>
        <end position="66"/>
    </location>
</feature>
<dbReference type="InterPro" id="IPR002549">
    <property type="entry name" value="AI-2E-like"/>
</dbReference>
<dbReference type="Pfam" id="PF01594">
    <property type="entry name" value="AI-2E_transport"/>
    <property type="match status" value="1"/>
</dbReference>
<evidence type="ECO:0000256" key="3">
    <source>
        <dbReference type="ARBA" id="ARBA00022692"/>
    </source>
</evidence>
<evidence type="ECO:0000256" key="4">
    <source>
        <dbReference type="ARBA" id="ARBA00022989"/>
    </source>
</evidence>
<feature type="transmembrane region" description="Helical" evidence="6">
    <location>
        <begin position="78"/>
        <end position="102"/>
    </location>
</feature>
<keyword evidence="4 6" id="KW-1133">Transmembrane helix</keyword>
<dbReference type="PANTHER" id="PTHR21716:SF68">
    <property type="entry name" value="TRANSPORT PROTEIN YTVI-RELATED"/>
    <property type="match status" value="1"/>
</dbReference>
<evidence type="ECO:0000256" key="6">
    <source>
        <dbReference type="SAM" id="Phobius"/>
    </source>
</evidence>
<keyword evidence="5 6" id="KW-0472">Membrane</keyword>
<evidence type="ECO:0000256" key="1">
    <source>
        <dbReference type="ARBA" id="ARBA00004141"/>
    </source>
</evidence>
<evidence type="ECO:0000313" key="7">
    <source>
        <dbReference type="EMBL" id="MEQ2579823.1"/>
    </source>
</evidence>
<keyword evidence="3 6" id="KW-0812">Transmembrane</keyword>
<comment type="similarity">
    <text evidence="2">Belongs to the autoinducer-2 exporter (AI-2E) (TC 2.A.86) family.</text>
</comment>
<feature type="transmembrane region" description="Helical" evidence="6">
    <location>
        <begin position="21"/>
        <end position="39"/>
    </location>
</feature>
<protein>
    <submittedName>
        <fullName evidence="7">Sporulation integral membrane protein YtvI</fullName>
    </submittedName>
</protein>
<reference evidence="7 8" key="1">
    <citation type="submission" date="2024-03" db="EMBL/GenBank/DDBJ databases">
        <title>Human intestinal bacterial collection.</title>
        <authorList>
            <person name="Pauvert C."/>
            <person name="Hitch T.C.A."/>
            <person name="Clavel T."/>
        </authorList>
    </citation>
    <scope>NUCLEOTIDE SEQUENCE [LARGE SCALE GENOMIC DNA]</scope>
    <source>
        <strain evidence="7 8">CLA-AA-H78B</strain>
    </source>
</reference>
<dbReference type="PANTHER" id="PTHR21716">
    <property type="entry name" value="TRANSMEMBRANE PROTEIN"/>
    <property type="match status" value="1"/>
</dbReference>
<organism evidence="7 8">
    <name type="scientific">Hominiventricola aquisgranensis</name>
    <dbReference type="NCBI Taxonomy" id="3133164"/>
    <lineage>
        <taxon>Bacteria</taxon>
        <taxon>Bacillati</taxon>
        <taxon>Bacillota</taxon>
        <taxon>Clostridia</taxon>
        <taxon>Lachnospirales</taxon>
        <taxon>Lachnospiraceae</taxon>
        <taxon>Hominiventricola</taxon>
    </lineage>
</organism>
<dbReference type="NCBIfam" id="TIGR02872">
    <property type="entry name" value="spore_ytvI"/>
    <property type="match status" value="1"/>
</dbReference>
<keyword evidence="8" id="KW-1185">Reference proteome</keyword>